<dbReference type="EMBL" id="DS113368">
    <property type="protein sequence ID" value="EAY08898.1"/>
    <property type="molecule type" value="Genomic_DNA"/>
</dbReference>
<organism evidence="2 3">
    <name type="scientific">Trichomonas vaginalis (strain ATCC PRA-98 / G3)</name>
    <dbReference type="NCBI Taxonomy" id="412133"/>
    <lineage>
        <taxon>Eukaryota</taxon>
        <taxon>Metamonada</taxon>
        <taxon>Parabasalia</taxon>
        <taxon>Trichomonadida</taxon>
        <taxon>Trichomonadidae</taxon>
        <taxon>Trichomonas</taxon>
    </lineage>
</organism>
<accession>A2EEJ1</accession>
<reference evidence="2" key="1">
    <citation type="submission" date="2006-10" db="EMBL/GenBank/DDBJ databases">
        <authorList>
            <person name="Amadeo P."/>
            <person name="Zhao Q."/>
            <person name="Wortman J."/>
            <person name="Fraser-Liggett C."/>
            <person name="Carlton J."/>
        </authorList>
    </citation>
    <scope>NUCLEOTIDE SEQUENCE</scope>
    <source>
        <strain evidence="2">G3</strain>
    </source>
</reference>
<dbReference type="InParanoid" id="A2EEJ1"/>
<name>A2EEJ1_TRIV3</name>
<evidence type="ECO:0000256" key="1">
    <source>
        <dbReference type="SAM" id="MobiDB-lite"/>
    </source>
</evidence>
<dbReference type="VEuPathDB" id="TrichDB:TVAG_464460"/>
<gene>
    <name evidence="2" type="ORF">TVAG_464460</name>
</gene>
<evidence type="ECO:0000313" key="3">
    <source>
        <dbReference type="Proteomes" id="UP000001542"/>
    </source>
</evidence>
<dbReference type="SMR" id="A2EEJ1"/>
<dbReference type="InterPro" id="IPR032675">
    <property type="entry name" value="LRR_dom_sf"/>
</dbReference>
<evidence type="ECO:0000313" key="2">
    <source>
        <dbReference type="EMBL" id="EAY08898.1"/>
    </source>
</evidence>
<protein>
    <submittedName>
        <fullName evidence="2">Uncharacterized protein</fullName>
    </submittedName>
</protein>
<reference evidence="2" key="2">
    <citation type="journal article" date="2007" name="Science">
        <title>Draft genome sequence of the sexually transmitted pathogen Trichomonas vaginalis.</title>
        <authorList>
            <person name="Carlton J.M."/>
            <person name="Hirt R.P."/>
            <person name="Silva J.C."/>
            <person name="Delcher A.L."/>
            <person name="Schatz M."/>
            <person name="Zhao Q."/>
            <person name="Wortman J.R."/>
            <person name="Bidwell S.L."/>
            <person name="Alsmark U.C.M."/>
            <person name="Besteiro S."/>
            <person name="Sicheritz-Ponten T."/>
            <person name="Noel C.J."/>
            <person name="Dacks J.B."/>
            <person name="Foster P.G."/>
            <person name="Simillion C."/>
            <person name="Van de Peer Y."/>
            <person name="Miranda-Saavedra D."/>
            <person name="Barton G.J."/>
            <person name="Westrop G.D."/>
            <person name="Mueller S."/>
            <person name="Dessi D."/>
            <person name="Fiori P.L."/>
            <person name="Ren Q."/>
            <person name="Paulsen I."/>
            <person name="Zhang H."/>
            <person name="Bastida-Corcuera F.D."/>
            <person name="Simoes-Barbosa A."/>
            <person name="Brown M.T."/>
            <person name="Hayes R.D."/>
            <person name="Mukherjee M."/>
            <person name="Okumura C.Y."/>
            <person name="Schneider R."/>
            <person name="Smith A.J."/>
            <person name="Vanacova S."/>
            <person name="Villalvazo M."/>
            <person name="Haas B.J."/>
            <person name="Pertea M."/>
            <person name="Feldblyum T.V."/>
            <person name="Utterback T.R."/>
            <person name="Shu C.L."/>
            <person name="Osoegawa K."/>
            <person name="de Jong P.J."/>
            <person name="Hrdy I."/>
            <person name="Horvathova L."/>
            <person name="Zubacova Z."/>
            <person name="Dolezal P."/>
            <person name="Malik S.B."/>
            <person name="Logsdon J.M. Jr."/>
            <person name="Henze K."/>
            <person name="Gupta A."/>
            <person name="Wang C.C."/>
            <person name="Dunne R.L."/>
            <person name="Upcroft J.A."/>
            <person name="Upcroft P."/>
            <person name="White O."/>
            <person name="Salzberg S.L."/>
            <person name="Tang P."/>
            <person name="Chiu C.-H."/>
            <person name="Lee Y.-S."/>
            <person name="Embley T.M."/>
            <person name="Coombs G.H."/>
            <person name="Mottram J.C."/>
            <person name="Tachezy J."/>
            <person name="Fraser-Liggett C.M."/>
            <person name="Johnson P.J."/>
        </authorList>
    </citation>
    <scope>NUCLEOTIDE SEQUENCE [LARGE SCALE GENOMIC DNA]</scope>
    <source>
        <strain evidence="2">G3</strain>
    </source>
</reference>
<dbReference type="Proteomes" id="UP000001542">
    <property type="component" value="Unassembled WGS sequence"/>
</dbReference>
<dbReference type="SUPFAM" id="SSF52047">
    <property type="entry name" value="RNI-like"/>
    <property type="match status" value="1"/>
</dbReference>
<dbReference type="AlphaFoldDB" id="A2EEJ1"/>
<dbReference type="Gene3D" id="3.80.10.10">
    <property type="entry name" value="Ribonuclease Inhibitor"/>
    <property type="match status" value="1"/>
</dbReference>
<proteinExistence type="predicted"/>
<sequence>MTEDETRIFNSGLQDIKPLTNIVELHWSRNSFTLETAEQFSRIFLRSPHIKYIGLSGIFNKTNLNVMETIITAISESPIWGLEIEGTEENRLGDKIFDLMKSVKKIHKLKSLDIIGHNFSDSIAVTLLKGIKFMKSLSELSIDKTSLNNKTSVYGFYNNIMVIPFLKSFYPHVYDIKNVMEKDVFVHQHGLHHEKFFGRYVNFSKPTNIYSRMFFYSNSIDMTKVYDYSNKFPIYLFTSPSDDPLYLMSPNVPNCSLLSLWTFPLISKNENLSIVQKNLFISPFSVPHKAPTSHEFVIPHVLHKTMGRHTFLIDQNDKNEKVTKILNNSENFQQNELPNEEQNNNTIKLIKVNNTENVIQNNFNPFYDVEEIQDQINVQHSIFPEDLDRTINSLNYINKICCKISNDRKIDIEEITIENPSPISGTFSVDPELSEMSKKLCKTIYTKSENNNPFLAPLSTTNNDKPFRPDLPSPKPLSPSDNNNPFLAPLSTTNNDKPFRPDLPSPKPLSPNENRSPFFEPLSTTNNDKSFRPDLPSPKPLSPNDNRNPFLDPLSTGITETTNIIGCPKVRLAQRSI</sequence>
<dbReference type="VEuPathDB" id="TrichDB:TVAGG3_0489540"/>
<feature type="compositionally biased region" description="Polar residues" evidence="1">
    <location>
        <begin position="452"/>
        <end position="464"/>
    </location>
</feature>
<feature type="region of interest" description="Disordered" evidence="1">
    <location>
        <begin position="452"/>
        <end position="558"/>
    </location>
</feature>
<keyword evidence="3" id="KW-1185">Reference proteome</keyword>